<proteinExistence type="inferred from homology"/>
<feature type="binding site" evidence="5">
    <location>
        <position position="210"/>
    </location>
    <ligand>
        <name>Fe cation</name>
        <dbReference type="ChEBI" id="CHEBI:24875"/>
        <note>catalytic</note>
    </ligand>
</feature>
<feature type="binding site" evidence="5">
    <location>
        <position position="450"/>
    </location>
    <ligand>
        <name>Fe cation</name>
        <dbReference type="ChEBI" id="CHEBI:24875"/>
        <note>catalytic</note>
    </ligand>
</feature>
<accession>A0A9P4NJX0</accession>
<organism evidence="6 7">
    <name type="scientific">Tothia fuscella</name>
    <dbReference type="NCBI Taxonomy" id="1048955"/>
    <lineage>
        <taxon>Eukaryota</taxon>
        <taxon>Fungi</taxon>
        <taxon>Dikarya</taxon>
        <taxon>Ascomycota</taxon>
        <taxon>Pezizomycotina</taxon>
        <taxon>Dothideomycetes</taxon>
        <taxon>Pleosporomycetidae</taxon>
        <taxon>Venturiales</taxon>
        <taxon>Cylindrosympodiaceae</taxon>
        <taxon>Tothia</taxon>
    </lineage>
</organism>
<dbReference type="GO" id="GO:0046872">
    <property type="term" value="F:metal ion binding"/>
    <property type="evidence" value="ECO:0007669"/>
    <property type="project" value="UniProtKB-KW"/>
</dbReference>
<keyword evidence="4 5" id="KW-0408">Iron</keyword>
<dbReference type="EMBL" id="MU007075">
    <property type="protein sequence ID" value="KAF2424439.1"/>
    <property type="molecule type" value="Genomic_DNA"/>
</dbReference>
<dbReference type="PANTHER" id="PTHR10543:SF89">
    <property type="entry name" value="CAROTENOID 9,10(9',10')-CLEAVAGE DIOXYGENASE 1"/>
    <property type="match status" value="1"/>
</dbReference>
<evidence type="ECO:0000256" key="3">
    <source>
        <dbReference type="ARBA" id="ARBA00023002"/>
    </source>
</evidence>
<protein>
    <recommendedName>
        <fullName evidence="8">Dioxygenase</fullName>
    </recommendedName>
</protein>
<keyword evidence="2 5" id="KW-0479">Metal-binding</keyword>
<evidence type="ECO:0000256" key="4">
    <source>
        <dbReference type="ARBA" id="ARBA00023004"/>
    </source>
</evidence>
<keyword evidence="3" id="KW-0560">Oxidoreductase</keyword>
<reference evidence="6" key="1">
    <citation type="journal article" date="2020" name="Stud. Mycol.">
        <title>101 Dothideomycetes genomes: a test case for predicting lifestyles and emergence of pathogens.</title>
        <authorList>
            <person name="Haridas S."/>
            <person name="Albert R."/>
            <person name="Binder M."/>
            <person name="Bloem J."/>
            <person name="Labutti K."/>
            <person name="Salamov A."/>
            <person name="Andreopoulos B."/>
            <person name="Baker S."/>
            <person name="Barry K."/>
            <person name="Bills G."/>
            <person name="Bluhm B."/>
            <person name="Cannon C."/>
            <person name="Castanera R."/>
            <person name="Culley D."/>
            <person name="Daum C."/>
            <person name="Ezra D."/>
            <person name="Gonzalez J."/>
            <person name="Henrissat B."/>
            <person name="Kuo A."/>
            <person name="Liang C."/>
            <person name="Lipzen A."/>
            <person name="Lutzoni F."/>
            <person name="Magnuson J."/>
            <person name="Mondo S."/>
            <person name="Nolan M."/>
            <person name="Ohm R."/>
            <person name="Pangilinan J."/>
            <person name="Park H.-J."/>
            <person name="Ramirez L."/>
            <person name="Alfaro M."/>
            <person name="Sun H."/>
            <person name="Tritt A."/>
            <person name="Yoshinaga Y."/>
            <person name="Zwiers L.-H."/>
            <person name="Turgeon B."/>
            <person name="Goodwin S."/>
            <person name="Spatafora J."/>
            <person name="Crous P."/>
            <person name="Grigoriev I."/>
        </authorList>
    </citation>
    <scope>NUCLEOTIDE SEQUENCE</scope>
    <source>
        <strain evidence="6">CBS 130266</strain>
    </source>
</reference>
<dbReference type="GO" id="GO:0016121">
    <property type="term" value="P:carotene catabolic process"/>
    <property type="evidence" value="ECO:0007669"/>
    <property type="project" value="TreeGrafter"/>
</dbReference>
<evidence type="ECO:0000256" key="5">
    <source>
        <dbReference type="PIRSR" id="PIRSR604294-1"/>
    </source>
</evidence>
<evidence type="ECO:0000313" key="6">
    <source>
        <dbReference type="EMBL" id="KAF2424439.1"/>
    </source>
</evidence>
<sequence length="484" mass="54796">MAPTPAELAERFLDLSKSNDWTKTPGTRDGMNSKWEKFYYPHESRPQGRWEGEIDELVVYGEIPSDISGTFYRIIIDPYMPPDERNGFVEGDGWPPTFGIYRNPYTNDPSTRYANDSTGNTNIIYWGGNVLALAERGLPWAIDPDTLETRRYDPFAGQVKALTFTAHAKWDPKTNELVTWGYEAKGLLTTAVVAYNLSEDGNASGVNWVHDGWITENWIILSGMPLVTASDEELRAGSQHWKYCHEIPQMMIVSPRRPETPCCPGWKVGEFRQYAVEEPGLTVHCGAAWEDKHGMIQMESQWSDLNPFYFWNPPNTPPTPVEGKYVRWSIGPNQPTDSKIMPTKEYLPWWNEFPTVDDRFNTQRQNITFMVGANVLRDEPALGLPPFNSGGQVAEPCFIPQPEVEGDGWLLFWTAREGAPRGEMILSDSNDFTKPVVVIQMPFVLQGQLHGNWVPNPNPSTKLPRLTKPLKYVQPTAIGPLNTI</sequence>
<feature type="binding site" evidence="5">
    <location>
        <position position="167"/>
    </location>
    <ligand>
        <name>Fe cation</name>
        <dbReference type="ChEBI" id="CHEBI:24875"/>
        <note>catalytic</note>
    </ligand>
</feature>
<feature type="binding site" evidence="5">
    <location>
        <position position="284"/>
    </location>
    <ligand>
        <name>Fe cation</name>
        <dbReference type="ChEBI" id="CHEBI:24875"/>
        <note>catalytic</note>
    </ligand>
</feature>
<dbReference type="PANTHER" id="PTHR10543">
    <property type="entry name" value="BETA-CAROTENE DIOXYGENASE"/>
    <property type="match status" value="1"/>
</dbReference>
<comment type="caution">
    <text evidence="6">The sequence shown here is derived from an EMBL/GenBank/DDBJ whole genome shotgun (WGS) entry which is preliminary data.</text>
</comment>
<keyword evidence="7" id="KW-1185">Reference proteome</keyword>
<comment type="cofactor">
    <cofactor evidence="5">
        <name>Fe(2+)</name>
        <dbReference type="ChEBI" id="CHEBI:29033"/>
    </cofactor>
    <text evidence="5">Binds 1 Fe(2+) ion per subunit.</text>
</comment>
<evidence type="ECO:0000256" key="2">
    <source>
        <dbReference type="ARBA" id="ARBA00022723"/>
    </source>
</evidence>
<gene>
    <name evidence="6" type="ORF">EJ08DRAFT_700795</name>
</gene>
<dbReference type="GO" id="GO:0010436">
    <property type="term" value="F:carotenoid dioxygenase activity"/>
    <property type="evidence" value="ECO:0007669"/>
    <property type="project" value="TreeGrafter"/>
</dbReference>
<dbReference type="Pfam" id="PF03055">
    <property type="entry name" value="RPE65"/>
    <property type="match status" value="1"/>
</dbReference>
<dbReference type="InterPro" id="IPR004294">
    <property type="entry name" value="Carotenoid_Oase"/>
</dbReference>
<name>A0A9P4NJX0_9PEZI</name>
<evidence type="ECO:0000313" key="7">
    <source>
        <dbReference type="Proteomes" id="UP000800235"/>
    </source>
</evidence>
<comment type="similarity">
    <text evidence="1">Belongs to the carotenoid oxygenase family.</text>
</comment>
<evidence type="ECO:0000256" key="1">
    <source>
        <dbReference type="ARBA" id="ARBA00006787"/>
    </source>
</evidence>
<dbReference type="OrthoDB" id="407010at2759"/>
<evidence type="ECO:0008006" key="8">
    <source>
        <dbReference type="Google" id="ProtNLM"/>
    </source>
</evidence>
<dbReference type="AlphaFoldDB" id="A0A9P4NJX0"/>
<dbReference type="Proteomes" id="UP000800235">
    <property type="component" value="Unassembled WGS sequence"/>
</dbReference>